<sequence length="307" mass="33376">MGTSERTTPVALGINTCFAVKRWTRPDEILHIVRDQLGLQMCQLSVDTLPLADPRSAEARTYVREFARAAEVAGVEVHSIFTGLAAYATNLLLSEDVAARDAAEVWYASLIELGGIAGARSVGGHIGALTITTASEPAHRARALDELRERMRRLSDRAKAEGLSTLLFENMAVEREPGSLLEDAVEWERTLSTASVPWQLCLDVGHPVAMAPSEDDDALAPWLATRWATDPMLQLQNSRPGADMHAGFEDADPTNGVNPSRVAAALADAGWRESPLLIEVMPAHELRDDAVVPMLRRTVDVWAKVLA</sequence>
<feature type="domain" description="Xylose isomerase-like TIM barrel" evidence="2">
    <location>
        <begin position="37"/>
        <end position="285"/>
    </location>
</feature>
<evidence type="ECO:0000313" key="3">
    <source>
        <dbReference type="EMBL" id="PFG29960.1"/>
    </source>
</evidence>
<evidence type="ECO:0000256" key="1">
    <source>
        <dbReference type="ARBA" id="ARBA00023277"/>
    </source>
</evidence>
<accession>A0A2A9DVI8</accession>
<dbReference type="Gene3D" id="3.20.20.150">
    <property type="entry name" value="Divalent-metal-dependent TIM barrel enzymes"/>
    <property type="match status" value="1"/>
</dbReference>
<dbReference type="InterPro" id="IPR013022">
    <property type="entry name" value="Xyl_isomerase-like_TIM-brl"/>
</dbReference>
<name>A0A2A9DVI8_9MICO</name>
<organism evidence="3 4">
    <name type="scientific">Paramicrobacterium agarici</name>
    <dbReference type="NCBI Taxonomy" id="630514"/>
    <lineage>
        <taxon>Bacteria</taxon>
        <taxon>Bacillati</taxon>
        <taxon>Actinomycetota</taxon>
        <taxon>Actinomycetes</taxon>
        <taxon>Micrococcales</taxon>
        <taxon>Microbacteriaceae</taxon>
        <taxon>Paramicrobacterium</taxon>
    </lineage>
</organism>
<dbReference type="GO" id="GO:0016853">
    <property type="term" value="F:isomerase activity"/>
    <property type="evidence" value="ECO:0007669"/>
    <property type="project" value="UniProtKB-KW"/>
</dbReference>
<comment type="caution">
    <text evidence="3">The sequence shown here is derived from an EMBL/GenBank/DDBJ whole genome shotgun (WGS) entry which is preliminary data.</text>
</comment>
<keyword evidence="1" id="KW-0119">Carbohydrate metabolism</keyword>
<dbReference type="EMBL" id="PDJE01000001">
    <property type="protein sequence ID" value="PFG29960.1"/>
    <property type="molecule type" value="Genomic_DNA"/>
</dbReference>
<dbReference type="InterPro" id="IPR036237">
    <property type="entry name" value="Xyl_isomerase-like_sf"/>
</dbReference>
<gene>
    <name evidence="3" type="ORF">ATJ78_0879</name>
</gene>
<keyword evidence="3" id="KW-0413">Isomerase</keyword>
<keyword evidence="4" id="KW-1185">Reference proteome</keyword>
<dbReference type="Proteomes" id="UP000221369">
    <property type="component" value="Unassembled WGS sequence"/>
</dbReference>
<proteinExistence type="predicted"/>
<dbReference type="SUPFAM" id="SSF51658">
    <property type="entry name" value="Xylose isomerase-like"/>
    <property type="match status" value="1"/>
</dbReference>
<dbReference type="Pfam" id="PF01261">
    <property type="entry name" value="AP_endonuc_2"/>
    <property type="match status" value="1"/>
</dbReference>
<protein>
    <submittedName>
        <fullName evidence="3">Xylose isomerase-like TIM barrel protein</fullName>
    </submittedName>
</protein>
<dbReference type="AlphaFoldDB" id="A0A2A9DVI8"/>
<reference evidence="3 4" key="1">
    <citation type="submission" date="2017-10" db="EMBL/GenBank/DDBJ databases">
        <title>Sequencing the genomes of 1000 actinobacteria strains.</title>
        <authorList>
            <person name="Klenk H.-P."/>
        </authorList>
    </citation>
    <scope>NUCLEOTIDE SEQUENCE [LARGE SCALE GENOMIC DNA]</scope>
    <source>
        <strain evidence="3 4">DSM 21798</strain>
    </source>
</reference>
<evidence type="ECO:0000259" key="2">
    <source>
        <dbReference type="Pfam" id="PF01261"/>
    </source>
</evidence>
<evidence type="ECO:0000313" key="4">
    <source>
        <dbReference type="Proteomes" id="UP000221369"/>
    </source>
</evidence>